<accession>A0ABX7S410</accession>
<dbReference type="EMBL" id="CP071591">
    <property type="protein sequence ID" value="QSY58089.1"/>
    <property type="molecule type" value="Genomic_DNA"/>
</dbReference>
<reference evidence="1 2" key="1">
    <citation type="submission" date="2021-03" db="EMBL/GenBank/DDBJ databases">
        <title>Genome sequencing of Bifidobacterium imperatoris JCM 32708.</title>
        <authorList>
            <person name="Kim J."/>
        </authorList>
    </citation>
    <scope>NUCLEOTIDE SEQUENCE [LARGE SCALE GENOMIC DNA]</scope>
    <source>
        <strain evidence="1 2">JCM 32708</strain>
    </source>
</reference>
<dbReference type="Proteomes" id="UP000663067">
    <property type="component" value="Chromosome"/>
</dbReference>
<gene>
    <name evidence="1" type="ORF">BLI708_01830</name>
</gene>
<proteinExistence type="predicted"/>
<name>A0ABX7S410_9BIFI</name>
<sequence>MEFRHFACSDFVKSVNESKEKQMASKRDSNACSKMWITWQARTTYLVLDRQRSVTFVSINAPNSIGDTSTKELMQVNLPSILVPIGGEDPLILPSAHREHKHGEPSIADADILHVYRHGIEVDVNTRRVPPTHVLVGTGTSGAILYEIGVIEREWIPGVHEHVIVHAMRARLTYEMKWLTLQYSEGDDDAI</sequence>
<evidence type="ECO:0000313" key="2">
    <source>
        <dbReference type="Proteomes" id="UP000663067"/>
    </source>
</evidence>
<dbReference type="RefSeq" id="WP_207553081.1">
    <property type="nucleotide sequence ID" value="NZ_CP071591.1"/>
</dbReference>
<protein>
    <submittedName>
        <fullName evidence="1">Uncharacterized protein</fullName>
    </submittedName>
</protein>
<keyword evidence="2" id="KW-1185">Reference proteome</keyword>
<evidence type="ECO:0000313" key="1">
    <source>
        <dbReference type="EMBL" id="QSY58089.1"/>
    </source>
</evidence>
<organism evidence="1 2">
    <name type="scientific">Bifidobacterium imperatoris</name>
    <dbReference type="NCBI Taxonomy" id="2020965"/>
    <lineage>
        <taxon>Bacteria</taxon>
        <taxon>Bacillati</taxon>
        <taxon>Actinomycetota</taxon>
        <taxon>Actinomycetes</taxon>
        <taxon>Bifidobacteriales</taxon>
        <taxon>Bifidobacteriaceae</taxon>
        <taxon>Bifidobacterium</taxon>
    </lineage>
</organism>